<evidence type="ECO:0000313" key="13">
    <source>
        <dbReference type="Proteomes" id="UP001054857"/>
    </source>
</evidence>
<sequence length="217" mass="23759">MFPTSLLGALYLVGLLSSVAAGKGVIELTDENFDAETSTGVWMVKVHAPWCQACRQIAPLWEAFAKDPDTQQDGINVAEIDGTQQRALMTRLGVKAFPTLYLLREGRTYTYSLQGPKSVAAFREFAVSGFRKATPLPFYQAPNSAVGRVIGRVVGLPDVGMRFYRRLKDDHGLSDTAIVLGFLAIPVAVGGVLICALDAMYVRRAREEFGPVHEHQE</sequence>
<evidence type="ECO:0000256" key="4">
    <source>
        <dbReference type="ARBA" id="ARBA00022824"/>
    </source>
</evidence>
<dbReference type="Pfam" id="PF00085">
    <property type="entry name" value="Thioredoxin"/>
    <property type="match status" value="1"/>
</dbReference>
<evidence type="ECO:0000256" key="3">
    <source>
        <dbReference type="ARBA" id="ARBA00022729"/>
    </source>
</evidence>
<keyword evidence="3 10" id="KW-0732">Signal</keyword>
<proteinExistence type="predicted"/>
<evidence type="ECO:0000256" key="9">
    <source>
        <dbReference type="SAM" id="Phobius"/>
    </source>
</evidence>
<evidence type="ECO:0000256" key="8">
    <source>
        <dbReference type="ARBA" id="ARBA00023284"/>
    </source>
</evidence>
<dbReference type="EMBL" id="BMAR01000070">
    <property type="protein sequence ID" value="GFR52720.1"/>
    <property type="molecule type" value="Genomic_DNA"/>
</dbReference>
<dbReference type="PANTHER" id="PTHR46107">
    <property type="entry name" value="DUMPY: SHORTER THAN WILD-TYPE"/>
    <property type="match status" value="1"/>
</dbReference>
<dbReference type="InterPro" id="IPR052454">
    <property type="entry name" value="TMX_domain-containing"/>
</dbReference>
<dbReference type="AlphaFoldDB" id="A0AAD3E2X3"/>
<feature type="transmembrane region" description="Helical" evidence="9">
    <location>
        <begin position="177"/>
        <end position="197"/>
    </location>
</feature>
<evidence type="ECO:0000256" key="10">
    <source>
        <dbReference type="SAM" id="SignalP"/>
    </source>
</evidence>
<dbReference type="PROSITE" id="PS51352">
    <property type="entry name" value="THIOREDOXIN_2"/>
    <property type="match status" value="1"/>
</dbReference>
<reference evidence="12 13" key="1">
    <citation type="journal article" date="2021" name="Sci. Rep.">
        <title>Genome sequencing of the multicellular alga Astrephomene provides insights into convergent evolution of germ-soma differentiation.</title>
        <authorList>
            <person name="Yamashita S."/>
            <person name="Yamamoto K."/>
            <person name="Matsuzaki R."/>
            <person name="Suzuki S."/>
            <person name="Yamaguchi H."/>
            <person name="Hirooka S."/>
            <person name="Minakuchi Y."/>
            <person name="Miyagishima S."/>
            <person name="Kawachi M."/>
            <person name="Toyoda A."/>
            <person name="Nozaki H."/>
        </authorList>
    </citation>
    <scope>NUCLEOTIDE SEQUENCE [LARGE SCALE GENOMIC DNA]</scope>
    <source>
        <strain evidence="12 13">NIES-4017</strain>
    </source>
</reference>
<evidence type="ECO:0000256" key="6">
    <source>
        <dbReference type="ARBA" id="ARBA00022989"/>
    </source>
</evidence>
<keyword evidence="4" id="KW-0256">Endoplasmic reticulum</keyword>
<dbReference type="InterPro" id="IPR036249">
    <property type="entry name" value="Thioredoxin-like_sf"/>
</dbReference>
<feature type="chain" id="PRO_5041987241" description="Thioredoxin domain-containing protein" evidence="10">
    <location>
        <begin position="22"/>
        <end position="217"/>
    </location>
</feature>
<organism evidence="12 13">
    <name type="scientific">Astrephomene gubernaculifera</name>
    <dbReference type="NCBI Taxonomy" id="47775"/>
    <lineage>
        <taxon>Eukaryota</taxon>
        <taxon>Viridiplantae</taxon>
        <taxon>Chlorophyta</taxon>
        <taxon>core chlorophytes</taxon>
        <taxon>Chlorophyceae</taxon>
        <taxon>CS clade</taxon>
        <taxon>Chlamydomonadales</taxon>
        <taxon>Astrephomenaceae</taxon>
        <taxon>Astrephomene</taxon>
    </lineage>
</organism>
<dbReference type="CDD" id="cd02961">
    <property type="entry name" value="PDI_a_family"/>
    <property type="match status" value="1"/>
</dbReference>
<dbReference type="Gene3D" id="3.40.30.10">
    <property type="entry name" value="Glutaredoxin"/>
    <property type="match status" value="1"/>
</dbReference>
<evidence type="ECO:0000256" key="2">
    <source>
        <dbReference type="ARBA" id="ARBA00022448"/>
    </source>
</evidence>
<keyword evidence="9" id="KW-0812">Transmembrane</keyword>
<evidence type="ECO:0000259" key="11">
    <source>
        <dbReference type="PROSITE" id="PS51352"/>
    </source>
</evidence>
<evidence type="ECO:0000313" key="12">
    <source>
        <dbReference type="EMBL" id="GFR52720.1"/>
    </source>
</evidence>
<evidence type="ECO:0000256" key="5">
    <source>
        <dbReference type="ARBA" id="ARBA00022982"/>
    </source>
</evidence>
<dbReference type="InterPro" id="IPR013766">
    <property type="entry name" value="Thioredoxin_domain"/>
</dbReference>
<feature type="signal peptide" evidence="10">
    <location>
        <begin position="1"/>
        <end position="21"/>
    </location>
</feature>
<evidence type="ECO:0000256" key="7">
    <source>
        <dbReference type="ARBA" id="ARBA00023157"/>
    </source>
</evidence>
<dbReference type="Proteomes" id="UP001054857">
    <property type="component" value="Unassembled WGS sequence"/>
</dbReference>
<name>A0AAD3E2X3_9CHLO</name>
<evidence type="ECO:0000256" key="1">
    <source>
        <dbReference type="ARBA" id="ARBA00004389"/>
    </source>
</evidence>
<keyword evidence="7" id="KW-1015">Disulfide bond</keyword>
<dbReference type="GO" id="GO:0005789">
    <property type="term" value="C:endoplasmic reticulum membrane"/>
    <property type="evidence" value="ECO:0007669"/>
    <property type="project" value="UniProtKB-SubCell"/>
</dbReference>
<keyword evidence="6 9" id="KW-1133">Transmembrane helix</keyword>
<gene>
    <name evidence="12" type="ORF">Agub_g15273</name>
</gene>
<keyword evidence="13" id="KW-1185">Reference proteome</keyword>
<keyword evidence="2" id="KW-0813">Transport</keyword>
<dbReference type="SUPFAM" id="SSF52833">
    <property type="entry name" value="Thioredoxin-like"/>
    <property type="match status" value="1"/>
</dbReference>
<dbReference type="PANTHER" id="PTHR46107:SF3">
    <property type="entry name" value="THIOREDOXIN DOMAIN-CONTAINING PROTEIN"/>
    <property type="match status" value="1"/>
</dbReference>
<keyword evidence="8" id="KW-0676">Redox-active center</keyword>
<accession>A0AAD3E2X3</accession>
<keyword evidence="5" id="KW-0249">Electron transport</keyword>
<feature type="domain" description="Thioredoxin" evidence="11">
    <location>
        <begin position="19"/>
        <end position="132"/>
    </location>
</feature>
<keyword evidence="9" id="KW-0472">Membrane</keyword>
<comment type="subcellular location">
    <subcellularLocation>
        <location evidence="1">Endoplasmic reticulum membrane</location>
        <topology evidence="1">Single-pass membrane protein</topology>
    </subcellularLocation>
</comment>
<dbReference type="GO" id="GO:0015036">
    <property type="term" value="F:disulfide oxidoreductase activity"/>
    <property type="evidence" value="ECO:0007669"/>
    <property type="project" value="TreeGrafter"/>
</dbReference>
<protein>
    <recommendedName>
        <fullName evidence="11">Thioredoxin domain-containing protein</fullName>
    </recommendedName>
</protein>
<comment type="caution">
    <text evidence="12">The sequence shown here is derived from an EMBL/GenBank/DDBJ whole genome shotgun (WGS) entry which is preliminary data.</text>
</comment>